<protein>
    <submittedName>
        <fullName evidence="1">Uncharacterized protein</fullName>
    </submittedName>
</protein>
<comment type="caution">
    <text evidence="1">The sequence shown here is derived from an EMBL/GenBank/DDBJ whole genome shotgun (WGS) entry which is preliminary data.</text>
</comment>
<dbReference type="EMBL" id="MLIQ01000014">
    <property type="protein sequence ID" value="OHU57064.1"/>
    <property type="molecule type" value="Genomic_DNA"/>
</dbReference>
<dbReference type="AlphaFoldDB" id="A0A1S1LNQ0"/>
<name>A0A1S1LNQ0_MYCCH</name>
<reference evidence="1 2" key="1">
    <citation type="submission" date="2016-10" db="EMBL/GenBank/DDBJ databases">
        <title>Evaluation of Human, Veterinary and Environmental Mycobacterium chelonae Isolates by Core Genome Phylogenomic Analysis, Targeted Gene Comparison, and Anti-microbial Susceptibility Patterns: A Tale of Mistaken Identities.</title>
        <authorList>
            <person name="Fogelson S.B."/>
            <person name="Camus A.C."/>
            <person name="Lorenz W."/>
            <person name="Vasireddy R."/>
            <person name="Vasireddy S."/>
            <person name="Smith T."/>
            <person name="Brown-Elliott B.A."/>
            <person name="Wallace R.J.Jr."/>
            <person name="Hasan N.A."/>
            <person name="Reischl U."/>
            <person name="Sanchez S."/>
        </authorList>
    </citation>
    <scope>NUCLEOTIDE SEQUENCE [LARGE SCALE GENOMIC DNA]</scope>
    <source>
        <strain evidence="1 2">15515</strain>
    </source>
</reference>
<gene>
    <name evidence="1" type="ORF">BKG82_12795</name>
</gene>
<dbReference type="RefSeq" id="WP_070947439.1">
    <property type="nucleotide sequence ID" value="NZ_MLIQ01000014.1"/>
</dbReference>
<accession>A0A1S1LNQ0</accession>
<dbReference type="Proteomes" id="UP000180043">
    <property type="component" value="Unassembled WGS sequence"/>
</dbReference>
<evidence type="ECO:0000313" key="2">
    <source>
        <dbReference type="Proteomes" id="UP000180043"/>
    </source>
</evidence>
<evidence type="ECO:0000313" key="1">
    <source>
        <dbReference type="EMBL" id="OHU57064.1"/>
    </source>
</evidence>
<organism evidence="1 2">
    <name type="scientific">Mycobacteroides chelonae</name>
    <name type="common">Mycobacterium chelonae</name>
    <dbReference type="NCBI Taxonomy" id="1774"/>
    <lineage>
        <taxon>Bacteria</taxon>
        <taxon>Bacillati</taxon>
        <taxon>Actinomycetota</taxon>
        <taxon>Actinomycetes</taxon>
        <taxon>Mycobacteriales</taxon>
        <taxon>Mycobacteriaceae</taxon>
        <taxon>Mycobacteroides</taxon>
    </lineage>
</organism>
<proteinExistence type="predicted"/>
<sequence length="188" mass="20359">MSADTNRIRLLTSPHSRPGRPITRLEYRGWFVDVDARVGAITVPAQVLSTQHAEDFARCLDAARAYALQHAPVVRRHAPAPATGMPPAVAPSARALTAILTEARSVAAEQWQVVGRDIYTCTRMAWESVCVDVPYNAVLRALRRALVTHPAASLTEVNDQARGRADIVAFYDRAIAALQQNAPAEGAA</sequence>